<evidence type="ECO:0000259" key="7">
    <source>
        <dbReference type="Pfam" id="PF01061"/>
    </source>
</evidence>
<evidence type="ECO:0000256" key="3">
    <source>
        <dbReference type="ARBA" id="ARBA00022692"/>
    </source>
</evidence>
<evidence type="ECO:0000256" key="4">
    <source>
        <dbReference type="ARBA" id="ARBA00022989"/>
    </source>
</evidence>
<dbReference type="OrthoDB" id="66620at2759"/>
<evidence type="ECO:0000313" key="8">
    <source>
        <dbReference type="EMBL" id="GCC17807.1"/>
    </source>
</evidence>
<feature type="domain" description="ABC-2 type transporter transmembrane" evidence="7">
    <location>
        <begin position="15"/>
        <end position="150"/>
    </location>
</feature>
<keyword evidence="2" id="KW-0813">Transport</keyword>
<feature type="transmembrane region" description="Helical" evidence="6">
    <location>
        <begin position="46"/>
        <end position="64"/>
    </location>
</feature>
<dbReference type="GO" id="GO:0005886">
    <property type="term" value="C:plasma membrane"/>
    <property type="evidence" value="ECO:0007669"/>
    <property type="project" value="TreeGrafter"/>
</dbReference>
<feature type="transmembrane region" description="Helical" evidence="6">
    <location>
        <begin position="196"/>
        <end position="218"/>
    </location>
</feature>
<feature type="transmembrane region" description="Helical" evidence="6">
    <location>
        <begin position="104"/>
        <end position="122"/>
    </location>
</feature>
<dbReference type="STRING" id="137246.A0A401RI50"/>
<dbReference type="InterPro" id="IPR050352">
    <property type="entry name" value="ABCG_transporters"/>
</dbReference>
<keyword evidence="3 6" id="KW-0812">Transmembrane</keyword>
<evidence type="ECO:0000313" key="9">
    <source>
        <dbReference type="Proteomes" id="UP000287033"/>
    </source>
</evidence>
<dbReference type="GO" id="GO:0140359">
    <property type="term" value="F:ABC-type transporter activity"/>
    <property type="evidence" value="ECO:0007669"/>
    <property type="project" value="InterPro"/>
</dbReference>
<proteinExistence type="predicted"/>
<name>A0A401RI50_CHIPU</name>
<dbReference type="AlphaFoldDB" id="A0A401RI50"/>
<dbReference type="PANTHER" id="PTHR48041:SF63">
    <property type="entry name" value="EARLY GENE AT 23, ISOFORM C"/>
    <property type="match status" value="1"/>
</dbReference>
<protein>
    <recommendedName>
        <fullName evidence="7">ABC-2 type transporter transmembrane domain-containing protein</fullName>
    </recommendedName>
</protein>
<keyword evidence="9" id="KW-1185">Reference proteome</keyword>
<dbReference type="OMA" id="MVAFRIA"/>
<comment type="caution">
    <text evidence="8">The sequence shown here is derived from an EMBL/GenBank/DDBJ whole genome shotgun (WGS) entry which is preliminary data.</text>
</comment>
<keyword evidence="4 6" id="KW-1133">Transmembrane helix</keyword>
<evidence type="ECO:0000256" key="2">
    <source>
        <dbReference type="ARBA" id="ARBA00022448"/>
    </source>
</evidence>
<evidence type="ECO:0000256" key="5">
    <source>
        <dbReference type="ARBA" id="ARBA00023136"/>
    </source>
</evidence>
<dbReference type="Proteomes" id="UP000287033">
    <property type="component" value="Unassembled WGS sequence"/>
</dbReference>
<dbReference type="PANTHER" id="PTHR48041">
    <property type="entry name" value="ABC TRANSPORTER G FAMILY MEMBER 28"/>
    <property type="match status" value="1"/>
</dbReference>
<reference evidence="8 9" key="1">
    <citation type="journal article" date="2018" name="Nat. Ecol. Evol.">
        <title>Shark genomes provide insights into elasmobranch evolution and the origin of vertebrates.</title>
        <authorList>
            <person name="Hara Y"/>
            <person name="Yamaguchi K"/>
            <person name="Onimaru K"/>
            <person name="Kadota M"/>
            <person name="Koyanagi M"/>
            <person name="Keeley SD"/>
            <person name="Tatsumi K"/>
            <person name="Tanaka K"/>
            <person name="Motone F"/>
            <person name="Kageyama Y"/>
            <person name="Nozu R"/>
            <person name="Adachi N"/>
            <person name="Nishimura O"/>
            <person name="Nakagawa R"/>
            <person name="Tanegashima C"/>
            <person name="Kiyatake I"/>
            <person name="Matsumoto R"/>
            <person name="Murakumo K"/>
            <person name="Nishida K"/>
            <person name="Terakita A"/>
            <person name="Kuratani S"/>
            <person name="Sato K"/>
            <person name="Hyodo S Kuraku.S."/>
        </authorList>
    </citation>
    <scope>NUCLEOTIDE SEQUENCE [LARGE SCALE GENOMIC DNA]</scope>
</reference>
<keyword evidence="5 6" id="KW-0472">Membrane</keyword>
<evidence type="ECO:0000256" key="1">
    <source>
        <dbReference type="ARBA" id="ARBA00004141"/>
    </source>
</evidence>
<dbReference type="EMBL" id="BEZZ01002794">
    <property type="protein sequence ID" value="GCC17807.1"/>
    <property type="molecule type" value="Genomic_DNA"/>
</dbReference>
<evidence type="ECO:0000256" key="6">
    <source>
        <dbReference type="SAM" id="Phobius"/>
    </source>
</evidence>
<feature type="transmembrane region" description="Helical" evidence="6">
    <location>
        <begin position="70"/>
        <end position="97"/>
    </location>
</feature>
<comment type="subcellular location">
    <subcellularLocation>
        <location evidence="1">Membrane</location>
        <topology evidence="1">Multi-pass membrane protein</topology>
    </subcellularLocation>
</comment>
<dbReference type="InterPro" id="IPR013525">
    <property type="entry name" value="ABC2_TM"/>
</dbReference>
<accession>A0A401RI50</accession>
<organism evidence="8 9">
    <name type="scientific">Chiloscyllium punctatum</name>
    <name type="common">Brownbanded bambooshark</name>
    <name type="synonym">Hemiscyllium punctatum</name>
    <dbReference type="NCBI Taxonomy" id="137246"/>
    <lineage>
        <taxon>Eukaryota</taxon>
        <taxon>Metazoa</taxon>
        <taxon>Chordata</taxon>
        <taxon>Craniata</taxon>
        <taxon>Vertebrata</taxon>
        <taxon>Chondrichthyes</taxon>
        <taxon>Elasmobranchii</taxon>
        <taxon>Galeomorphii</taxon>
        <taxon>Galeoidea</taxon>
        <taxon>Orectolobiformes</taxon>
        <taxon>Hemiscylliidae</taxon>
        <taxon>Chiloscyllium</taxon>
    </lineage>
</organism>
<dbReference type="Pfam" id="PF01061">
    <property type="entry name" value="ABC2_membrane"/>
    <property type="match status" value="1"/>
</dbReference>
<gene>
    <name evidence="8" type="ORF">chiPu_0020664</name>
</gene>
<sequence length="224" mass="25444">MGMSVVLSDLCFDLAVPLERPIINKERLSGSYRLSAYYLAKMTSELPLIIIQPVVSITIAFWMGGLNGVIAYFVDLAMIILGSVTAQSIGLFASALFLRIDQSIIFATIFMLTTLLLGGFYIQHLPAWLTWARYFAFVLYPFHVMLSVEFSNDHYILCKAENSAYQYCNLARNATNSSVYIPRAEILAFFNVTLPIWANILILLLFMVAFRIACYLLLRFYRKP</sequence>